<organism evidence="2 3">
    <name type="scientific">Powellomyces hirtus</name>
    <dbReference type="NCBI Taxonomy" id="109895"/>
    <lineage>
        <taxon>Eukaryota</taxon>
        <taxon>Fungi</taxon>
        <taxon>Fungi incertae sedis</taxon>
        <taxon>Chytridiomycota</taxon>
        <taxon>Chytridiomycota incertae sedis</taxon>
        <taxon>Chytridiomycetes</taxon>
        <taxon>Spizellomycetales</taxon>
        <taxon>Powellomycetaceae</taxon>
        <taxon>Powellomyces</taxon>
    </lineage>
</organism>
<sequence length="465" mass="52762">MDFTELYKQSSNLCRFSPNGLYLATAVQFRVVIRDAETLQIIHLFTCTDTVQLVEWSPDSELICCASFKLGQIQVWSLKKEDWTAKIEEGVAGCVGVKWTPDSRHLLSFSDYELRITIWSLVTKEACYIQYPKYVDRGHCFRKDGRYFALAERNDCKDYISVYDCEDWSLLKVGTTTQVWKRFPIETTDLTDIAWSPDGRYIATWESIVDYKIYIYHPDGRLAASYSAYDTGLGIKTVTWSPSSQFIAVGSYDEKVRLLNHYTWRPILEYPHTKDVFDSETTIFREIDVSAGEVPSAPWSQQSSQQRIKYEIIHAPHTIPRIRPDPDKPNPKLGIGILAFNADGQFLMSRNDSQPTTIWIHTLHPPSAAPLVIEHQSPVKQAKWNPVIPNRLALCCGNGVVYLCEVGVGGCACEAVEIPAVNFQVQSFTWNPDGKSIALMDKDKFCLAFPVDEDAENEEGSAAEY</sequence>
<evidence type="ECO:0000313" key="3">
    <source>
        <dbReference type="Proteomes" id="UP000318582"/>
    </source>
</evidence>
<dbReference type="AlphaFoldDB" id="A0A507E451"/>
<accession>A0A507E451</accession>
<dbReference type="GO" id="GO:0005815">
    <property type="term" value="C:microtubule organizing center"/>
    <property type="evidence" value="ECO:0007669"/>
    <property type="project" value="TreeGrafter"/>
</dbReference>
<dbReference type="InterPro" id="IPR001680">
    <property type="entry name" value="WD40_rpt"/>
</dbReference>
<dbReference type="SUPFAM" id="SSF82171">
    <property type="entry name" value="DPP6 N-terminal domain-like"/>
    <property type="match status" value="2"/>
</dbReference>
<evidence type="ECO:0000259" key="1">
    <source>
        <dbReference type="Pfam" id="PF08662"/>
    </source>
</evidence>
<evidence type="ECO:0000313" key="2">
    <source>
        <dbReference type="EMBL" id="TPX58869.1"/>
    </source>
</evidence>
<dbReference type="InterPro" id="IPR052778">
    <property type="entry name" value="Centrosome-WD_assoc"/>
</dbReference>
<dbReference type="PANTHER" id="PTHR16220:SF0">
    <property type="entry name" value="WD REPEAT-CONTAINING PROTEIN WRAP73"/>
    <property type="match status" value="1"/>
</dbReference>
<dbReference type="Proteomes" id="UP000318582">
    <property type="component" value="Unassembled WGS sequence"/>
</dbReference>
<dbReference type="Gene3D" id="2.130.10.10">
    <property type="entry name" value="YVTN repeat-like/Quinoprotein amine dehydrogenase"/>
    <property type="match status" value="3"/>
</dbReference>
<dbReference type="GO" id="GO:1990811">
    <property type="term" value="C:MWP complex"/>
    <property type="evidence" value="ECO:0007669"/>
    <property type="project" value="TreeGrafter"/>
</dbReference>
<gene>
    <name evidence="2" type="ORF">PhCBS80983_g02871</name>
</gene>
<keyword evidence="3" id="KW-1185">Reference proteome</keyword>
<dbReference type="PANTHER" id="PTHR16220">
    <property type="entry name" value="WD REPEAT PROTEIN 8-RELATED"/>
    <property type="match status" value="1"/>
</dbReference>
<dbReference type="InterPro" id="IPR013979">
    <property type="entry name" value="TIF_beta_prop-like"/>
</dbReference>
<dbReference type="SMART" id="SM00320">
    <property type="entry name" value="WD40"/>
    <property type="match status" value="5"/>
</dbReference>
<feature type="domain" description="Translation initiation factor beta propellor-like" evidence="1">
    <location>
        <begin position="51"/>
        <end position="112"/>
    </location>
</feature>
<dbReference type="GO" id="GO:1990810">
    <property type="term" value="P:microtubule anchoring at mitotic spindle pole body"/>
    <property type="evidence" value="ECO:0007669"/>
    <property type="project" value="TreeGrafter"/>
</dbReference>
<dbReference type="STRING" id="109895.A0A507E451"/>
<dbReference type="Pfam" id="PF00400">
    <property type="entry name" value="WD40"/>
    <property type="match status" value="1"/>
</dbReference>
<name>A0A507E451_9FUNG</name>
<comment type="caution">
    <text evidence="2">The sequence shown here is derived from an EMBL/GenBank/DDBJ whole genome shotgun (WGS) entry which is preliminary data.</text>
</comment>
<proteinExistence type="predicted"/>
<dbReference type="Pfam" id="PF08662">
    <property type="entry name" value="eIF2A"/>
    <property type="match status" value="1"/>
</dbReference>
<reference evidence="2 3" key="1">
    <citation type="journal article" date="2019" name="Sci. Rep.">
        <title>Comparative genomics of chytrid fungi reveal insights into the obligate biotrophic and pathogenic lifestyle of Synchytrium endobioticum.</title>
        <authorList>
            <person name="van de Vossenberg B.T.L.H."/>
            <person name="Warris S."/>
            <person name="Nguyen H.D.T."/>
            <person name="van Gent-Pelzer M.P.E."/>
            <person name="Joly D.L."/>
            <person name="van de Geest H.C."/>
            <person name="Bonants P.J.M."/>
            <person name="Smith D.S."/>
            <person name="Levesque C.A."/>
            <person name="van der Lee T.A.J."/>
        </authorList>
    </citation>
    <scope>NUCLEOTIDE SEQUENCE [LARGE SCALE GENOMIC DNA]</scope>
    <source>
        <strain evidence="2 3">CBS 809.83</strain>
    </source>
</reference>
<dbReference type="EMBL" id="QEAQ01000031">
    <property type="protein sequence ID" value="TPX58869.1"/>
    <property type="molecule type" value="Genomic_DNA"/>
</dbReference>
<protein>
    <recommendedName>
        <fullName evidence="1">Translation initiation factor beta propellor-like domain-containing protein</fullName>
    </recommendedName>
</protein>
<dbReference type="InterPro" id="IPR015943">
    <property type="entry name" value="WD40/YVTN_repeat-like_dom_sf"/>
</dbReference>